<accession>A0A016W153</accession>
<name>A0A016W153_9BILA</name>
<protein>
    <submittedName>
        <fullName evidence="1">Uncharacterized protein</fullName>
    </submittedName>
</protein>
<sequence>MRPQGSGKPTAAIFSRNVFCVSPVSFHHRIRGSRTALVCFGKAMHTSATTGRCCPAISSPGMVFTSLTVFRNCLLTRMWSISLCRPPLQYVIF</sequence>
<keyword evidence="2" id="KW-1185">Reference proteome</keyword>
<organism evidence="1 2">
    <name type="scientific">Ancylostoma ceylanicum</name>
    <dbReference type="NCBI Taxonomy" id="53326"/>
    <lineage>
        <taxon>Eukaryota</taxon>
        <taxon>Metazoa</taxon>
        <taxon>Ecdysozoa</taxon>
        <taxon>Nematoda</taxon>
        <taxon>Chromadorea</taxon>
        <taxon>Rhabditida</taxon>
        <taxon>Rhabditina</taxon>
        <taxon>Rhabditomorpha</taxon>
        <taxon>Strongyloidea</taxon>
        <taxon>Ancylostomatidae</taxon>
        <taxon>Ancylostomatinae</taxon>
        <taxon>Ancylostoma</taxon>
    </lineage>
</organism>
<reference evidence="2" key="1">
    <citation type="journal article" date="2015" name="Nat. Genet.">
        <title>The genome and transcriptome of the zoonotic hookworm Ancylostoma ceylanicum identify infection-specific gene families.</title>
        <authorList>
            <person name="Schwarz E.M."/>
            <person name="Hu Y."/>
            <person name="Antoshechkin I."/>
            <person name="Miller M.M."/>
            <person name="Sternberg P.W."/>
            <person name="Aroian R.V."/>
        </authorList>
    </citation>
    <scope>NUCLEOTIDE SEQUENCE</scope>
    <source>
        <strain evidence="2">HY135</strain>
    </source>
</reference>
<dbReference type="EMBL" id="JARK01001338">
    <property type="protein sequence ID" value="EYC33326.1"/>
    <property type="molecule type" value="Genomic_DNA"/>
</dbReference>
<proteinExistence type="predicted"/>
<comment type="caution">
    <text evidence="1">The sequence shown here is derived from an EMBL/GenBank/DDBJ whole genome shotgun (WGS) entry which is preliminary data.</text>
</comment>
<dbReference type="AlphaFoldDB" id="A0A016W153"/>
<evidence type="ECO:0000313" key="2">
    <source>
        <dbReference type="Proteomes" id="UP000024635"/>
    </source>
</evidence>
<dbReference type="Proteomes" id="UP000024635">
    <property type="component" value="Unassembled WGS sequence"/>
</dbReference>
<evidence type="ECO:0000313" key="1">
    <source>
        <dbReference type="EMBL" id="EYC33326.1"/>
    </source>
</evidence>
<gene>
    <name evidence="1" type="primary">Acey_s0002.g725</name>
    <name evidence="1" type="ORF">Y032_0002g725</name>
</gene>